<dbReference type="InterPro" id="IPR008693">
    <property type="entry name" value="MmpS"/>
</dbReference>
<dbReference type="RefSeq" id="WP_068535467.1">
    <property type="nucleotide sequence ID" value="NZ_AP025457.1"/>
</dbReference>
<evidence type="ECO:0000256" key="1">
    <source>
        <dbReference type="ARBA" id="ARBA00004236"/>
    </source>
</evidence>
<keyword evidence="4 7" id="KW-0812">Transmembrane</keyword>
<evidence type="ECO:0000313" key="8">
    <source>
        <dbReference type="EMBL" id="SDQ82029.1"/>
    </source>
</evidence>
<accession>A0A1H1E0L9</accession>
<evidence type="ECO:0000256" key="3">
    <source>
        <dbReference type="ARBA" id="ARBA00022475"/>
    </source>
</evidence>
<comment type="subcellular location">
    <subcellularLocation>
        <location evidence="1">Cell membrane</location>
    </subcellularLocation>
</comment>
<dbReference type="STRING" id="47312.SAMN04489765_1971"/>
<evidence type="ECO:0000313" key="9">
    <source>
        <dbReference type="Proteomes" id="UP000183053"/>
    </source>
</evidence>
<comment type="similarity">
    <text evidence="2">Belongs to the MmpS family.</text>
</comment>
<dbReference type="Gene3D" id="2.60.40.2880">
    <property type="entry name" value="MmpS1-5, C-terminal soluble domain"/>
    <property type="match status" value="1"/>
</dbReference>
<gene>
    <name evidence="8" type="ORF">SAMN04489765_1971</name>
</gene>
<keyword evidence="6 7" id="KW-0472">Membrane</keyword>
<reference evidence="9" key="1">
    <citation type="submission" date="2016-10" db="EMBL/GenBank/DDBJ databases">
        <authorList>
            <person name="Varghese N."/>
            <person name="Submissions S."/>
        </authorList>
    </citation>
    <scope>NUCLEOTIDE SEQUENCE [LARGE SCALE GENOMIC DNA]</scope>
    <source>
        <strain evidence="9">DSM 44142</strain>
    </source>
</reference>
<sequence length="157" mass="16225">MGRTDGRAGFGRVSRRLRDGGWIALVVVLVMSVSGLYVGRLRLSEIPDRAIGHAPPAPEAGLPRDRSIEYTVAGPAGTTARVSYLGAAGRAQDEQVVLPWRKVVTSREFTVSAGVLAQVSGSGSVSCTVRVNGVQRATERGTGPAGTAAVNCAVPVA</sequence>
<organism evidence="8 9">
    <name type="scientific">Tsukamurella pulmonis</name>
    <dbReference type="NCBI Taxonomy" id="47312"/>
    <lineage>
        <taxon>Bacteria</taxon>
        <taxon>Bacillati</taxon>
        <taxon>Actinomycetota</taxon>
        <taxon>Actinomycetes</taxon>
        <taxon>Mycobacteriales</taxon>
        <taxon>Tsukamurellaceae</taxon>
        <taxon>Tsukamurella</taxon>
    </lineage>
</organism>
<protein>
    <submittedName>
        <fullName evidence="8">Membrane protein</fullName>
    </submittedName>
</protein>
<dbReference type="Pfam" id="PF05423">
    <property type="entry name" value="Mycobact_memb"/>
    <property type="match status" value="1"/>
</dbReference>
<dbReference type="InterPro" id="IPR038468">
    <property type="entry name" value="MmpS_C"/>
</dbReference>
<keyword evidence="5 7" id="KW-1133">Transmembrane helix</keyword>
<dbReference type="AlphaFoldDB" id="A0A1H1E0L9"/>
<evidence type="ECO:0000256" key="6">
    <source>
        <dbReference type="ARBA" id="ARBA00023136"/>
    </source>
</evidence>
<evidence type="ECO:0000256" key="7">
    <source>
        <dbReference type="SAM" id="Phobius"/>
    </source>
</evidence>
<dbReference type="EMBL" id="FNLF01000002">
    <property type="protein sequence ID" value="SDQ82029.1"/>
    <property type="molecule type" value="Genomic_DNA"/>
</dbReference>
<keyword evidence="3" id="KW-1003">Cell membrane</keyword>
<proteinExistence type="inferred from homology"/>
<dbReference type="Proteomes" id="UP000183053">
    <property type="component" value="Unassembled WGS sequence"/>
</dbReference>
<dbReference type="OrthoDB" id="4554107at2"/>
<evidence type="ECO:0000256" key="4">
    <source>
        <dbReference type="ARBA" id="ARBA00022692"/>
    </source>
</evidence>
<keyword evidence="9" id="KW-1185">Reference proteome</keyword>
<name>A0A1H1E0L9_9ACTN</name>
<dbReference type="GO" id="GO:0005886">
    <property type="term" value="C:plasma membrane"/>
    <property type="evidence" value="ECO:0007669"/>
    <property type="project" value="UniProtKB-SubCell"/>
</dbReference>
<evidence type="ECO:0000256" key="5">
    <source>
        <dbReference type="ARBA" id="ARBA00022989"/>
    </source>
</evidence>
<feature type="transmembrane region" description="Helical" evidence="7">
    <location>
        <begin position="20"/>
        <end position="39"/>
    </location>
</feature>
<evidence type="ECO:0000256" key="2">
    <source>
        <dbReference type="ARBA" id="ARBA00007531"/>
    </source>
</evidence>